<dbReference type="InterPro" id="IPR043502">
    <property type="entry name" value="DNA/RNA_pol_sf"/>
</dbReference>
<evidence type="ECO:0000256" key="1">
    <source>
        <dbReference type="PROSITE-ProRule" id="PRU00047"/>
    </source>
</evidence>
<dbReference type="SUPFAM" id="SSF57756">
    <property type="entry name" value="Retrovirus zinc finger-like domains"/>
    <property type="match status" value="1"/>
</dbReference>
<dbReference type="GO" id="GO:0008270">
    <property type="term" value="F:zinc ion binding"/>
    <property type="evidence" value="ECO:0007669"/>
    <property type="project" value="UniProtKB-KW"/>
</dbReference>
<protein>
    <submittedName>
        <fullName evidence="6">Zinc finger protein</fullName>
    </submittedName>
</protein>
<dbReference type="PROSITE" id="PS50994">
    <property type="entry name" value="INTEGRASE"/>
    <property type="match status" value="1"/>
</dbReference>
<dbReference type="CDD" id="cd01647">
    <property type="entry name" value="RT_LTR"/>
    <property type="match status" value="1"/>
</dbReference>
<dbReference type="InterPro" id="IPR001878">
    <property type="entry name" value="Znf_CCHC"/>
</dbReference>
<evidence type="ECO:0000313" key="7">
    <source>
        <dbReference type="Proteomes" id="UP000735302"/>
    </source>
</evidence>
<dbReference type="InterPro" id="IPR036875">
    <property type="entry name" value="Znf_CCHC_sf"/>
</dbReference>
<feature type="domain" description="Integrase catalytic" evidence="5">
    <location>
        <begin position="462"/>
        <end position="647"/>
    </location>
</feature>
<organism evidence="6 7">
    <name type="scientific">Plakobranchus ocellatus</name>
    <dbReference type="NCBI Taxonomy" id="259542"/>
    <lineage>
        <taxon>Eukaryota</taxon>
        <taxon>Metazoa</taxon>
        <taxon>Spiralia</taxon>
        <taxon>Lophotrochozoa</taxon>
        <taxon>Mollusca</taxon>
        <taxon>Gastropoda</taxon>
        <taxon>Heterobranchia</taxon>
        <taxon>Euthyneura</taxon>
        <taxon>Panpulmonata</taxon>
        <taxon>Sacoglossa</taxon>
        <taxon>Placobranchoidea</taxon>
        <taxon>Plakobranchidae</taxon>
        <taxon>Plakobranchus</taxon>
    </lineage>
</organism>
<evidence type="ECO:0000259" key="4">
    <source>
        <dbReference type="PROSITE" id="PS50158"/>
    </source>
</evidence>
<dbReference type="Pfam" id="PF02023">
    <property type="entry name" value="SCAN"/>
    <property type="match status" value="1"/>
</dbReference>
<dbReference type="Proteomes" id="UP000735302">
    <property type="component" value="Unassembled WGS sequence"/>
</dbReference>
<comment type="caution">
    <text evidence="6">The sequence shown here is derived from an EMBL/GenBank/DDBJ whole genome shotgun (WGS) entry which is preliminary data.</text>
</comment>
<dbReference type="GO" id="GO:0015074">
    <property type="term" value="P:DNA integration"/>
    <property type="evidence" value="ECO:0007669"/>
    <property type="project" value="InterPro"/>
</dbReference>
<dbReference type="EMBL" id="BLXT01003912">
    <property type="protein sequence ID" value="GFO07834.1"/>
    <property type="molecule type" value="Genomic_DNA"/>
</dbReference>
<accession>A0AAV4AJC6</accession>
<dbReference type="Gene3D" id="3.30.420.10">
    <property type="entry name" value="Ribonuclease H-like superfamily/Ribonuclease H"/>
    <property type="match status" value="1"/>
</dbReference>
<dbReference type="PANTHER" id="PTHR46888:SF1">
    <property type="entry name" value="RIBONUCLEASE H"/>
    <property type="match status" value="1"/>
</dbReference>
<evidence type="ECO:0000259" key="5">
    <source>
        <dbReference type="PROSITE" id="PS50994"/>
    </source>
</evidence>
<dbReference type="InterPro" id="IPR001584">
    <property type="entry name" value="Integrase_cat-core"/>
</dbReference>
<gene>
    <name evidence="6" type="ORF">PoB_003433900</name>
</gene>
<dbReference type="SMART" id="SM00343">
    <property type="entry name" value="ZnF_C2HC"/>
    <property type="match status" value="1"/>
</dbReference>
<keyword evidence="2" id="KW-0175">Coiled coil</keyword>
<keyword evidence="1" id="KW-0862">Zinc</keyword>
<dbReference type="InterPro" id="IPR000477">
    <property type="entry name" value="RT_dom"/>
</dbReference>
<dbReference type="Gene3D" id="4.10.60.10">
    <property type="entry name" value="Zinc finger, CCHC-type"/>
    <property type="match status" value="1"/>
</dbReference>
<dbReference type="SUPFAM" id="SSF56672">
    <property type="entry name" value="DNA/RNA polymerases"/>
    <property type="match status" value="1"/>
</dbReference>
<dbReference type="Gene3D" id="1.10.4020.10">
    <property type="entry name" value="DNA breaking-rejoining enzymes"/>
    <property type="match status" value="1"/>
</dbReference>
<dbReference type="InterPro" id="IPR003309">
    <property type="entry name" value="SCAN_dom"/>
</dbReference>
<keyword evidence="7" id="KW-1185">Reference proteome</keyword>
<dbReference type="Gene3D" id="3.30.70.270">
    <property type="match status" value="1"/>
</dbReference>
<dbReference type="InterPro" id="IPR043128">
    <property type="entry name" value="Rev_trsase/Diguanyl_cyclase"/>
</dbReference>
<dbReference type="CDD" id="cd22249">
    <property type="entry name" value="UDM1_RNF168_RNF169-like"/>
    <property type="match status" value="1"/>
</dbReference>
<dbReference type="SUPFAM" id="SSF47353">
    <property type="entry name" value="Retrovirus capsid dimerization domain-like"/>
    <property type="match status" value="1"/>
</dbReference>
<dbReference type="InterPro" id="IPR038269">
    <property type="entry name" value="SCAN_sf"/>
</dbReference>
<dbReference type="AlphaFoldDB" id="A0AAV4AJC6"/>
<sequence length="1042" mass="119195">MATMEEIVKKADLLGYQGEKREEYLKQEFKLLDERQAREKKEEAERQEKKEEAERQERKEKEEAERQEKKEEAERQKRKEEADRKERLELEKMKLDAEMKLLQAKIEAGIIKNDPDGSGARSNYAGAKHPKLPNFQDGRDDLDIWLTRYERFAESNGWSREKWSSSLCALLTGRALDCYGRLSAEQAKDYDKVKEALMKRYDLTEDGHRRKFRTCKPAEGESPDMFIVRIITYLDRWIELSKTDKSYEKLKDLIVREQFMDACPEDLATSLREKDLPTLERVAKEADLFLKARNRKLCDQPRKLFQGNARPRMDSVRPLEPEKKFNGKQRAGEAKTSVADQRSCFKCKKTGHIARYCTAVDSTTKKAGAGVVVKTTEVDTAEVRKPAESPTMEVTDHLQSEVEGGKSVPVMTNCAALRDPEKTRSLGLPVLKGEIGGREVDVMRDTGCEGVVVRKQLVDASQLTGECCLLLRIDNTALLAEKAVISLRTPFLSGEVKALCIPDAICDVIVGNVEGTRSPEDPDMSVMVEALLNIYSRLGVPEEVLSEQGTQFISDCMKEVCRLLGIKQKTTTPYHPMCNGLVERFNATLNTCLRRLCSEQPRQWHRYINPLLFAYREVPQESTHFALFELLYGRTVRGPMHILRELWSKEIEEPDVKSSYEYVLNFRKRLDDTLKIAREELEKAQGRQKRYYDRTAKRRKFYVAEKVLVLLPTDSNKLLMQWKGPFEIVTTAGINDYLINMGGKEKTFHANLLKGYIARDQDTSQATTEERPPTSSLAIPAASVTVIEDLVGEHFNDSDCEALPELGGWGSEETVNDLKYGDELILDQRRQLEEVAVTYSSIFSDRPGTASTEEHCIELTSSIPVRQRPYPVPYAMRQTLRNELREMEGLGVIRKSSSPYASPVVVVKKKDGTNRVCIDYRRLNKLTIFDLQPMTPPADIFQGMEKDQYFSKVDLSKGYWQILVRKEDIPKTAFVTMDCHYEFLRMLFGMMNSGATLTRAVKKLLCGIDSVVDYIDDLLIHTETWEAHVKTHSSAFRRPTLL</sequence>
<feature type="coiled-coil region" evidence="2">
    <location>
        <begin position="667"/>
        <end position="694"/>
    </location>
</feature>
<name>A0AAV4AJC6_9GAST</name>
<dbReference type="PANTHER" id="PTHR46888">
    <property type="entry name" value="ZINC KNUCKLE DOMAINCONTAINING PROTEIN-RELATED"/>
    <property type="match status" value="1"/>
</dbReference>
<proteinExistence type="predicted"/>
<reference evidence="6 7" key="1">
    <citation type="journal article" date="2021" name="Elife">
        <title>Chloroplast acquisition without the gene transfer in kleptoplastic sea slugs, Plakobranchus ocellatus.</title>
        <authorList>
            <person name="Maeda T."/>
            <person name="Takahashi S."/>
            <person name="Yoshida T."/>
            <person name="Shimamura S."/>
            <person name="Takaki Y."/>
            <person name="Nagai Y."/>
            <person name="Toyoda A."/>
            <person name="Suzuki Y."/>
            <person name="Arimoto A."/>
            <person name="Ishii H."/>
            <person name="Satoh N."/>
            <person name="Nishiyama T."/>
            <person name="Hasebe M."/>
            <person name="Maruyama T."/>
            <person name="Minagawa J."/>
            <person name="Obokata J."/>
            <person name="Shigenobu S."/>
        </authorList>
    </citation>
    <scope>NUCLEOTIDE SEQUENCE [LARGE SCALE GENOMIC DNA]</scope>
</reference>
<dbReference type="PROSITE" id="PS50158">
    <property type="entry name" value="ZF_CCHC"/>
    <property type="match status" value="1"/>
</dbReference>
<evidence type="ECO:0000256" key="3">
    <source>
        <dbReference type="SAM" id="MobiDB-lite"/>
    </source>
</evidence>
<dbReference type="Pfam" id="PF00078">
    <property type="entry name" value="RVT_1"/>
    <property type="match status" value="1"/>
</dbReference>
<keyword evidence="1" id="KW-0479">Metal-binding</keyword>
<dbReference type="Gene3D" id="3.10.10.10">
    <property type="entry name" value="HIV Type 1 Reverse Transcriptase, subunit A, domain 1"/>
    <property type="match status" value="1"/>
</dbReference>
<keyword evidence="1" id="KW-0863">Zinc-finger</keyword>
<evidence type="ECO:0000313" key="6">
    <source>
        <dbReference type="EMBL" id="GFO07834.1"/>
    </source>
</evidence>
<dbReference type="InterPro" id="IPR012337">
    <property type="entry name" value="RNaseH-like_sf"/>
</dbReference>
<dbReference type="GO" id="GO:0003676">
    <property type="term" value="F:nucleic acid binding"/>
    <property type="evidence" value="ECO:0007669"/>
    <property type="project" value="InterPro"/>
</dbReference>
<feature type="domain" description="CCHC-type" evidence="4">
    <location>
        <begin position="344"/>
        <end position="357"/>
    </location>
</feature>
<dbReference type="SUPFAM" id="SSF53098">
    <property type="entry name" value="Ribonuclease H-like"/>
    <property type="match status" value="1"/>
</dbReference>
<evidence type="ECO:0000256" key="2">
    <source>
        <dbReference type="SAM" id="Coils"/>
    </source>
</evidence>
<dbReference type="InterPro" id="IPR036397">
    <property type="entry name" value="RNaseH_sf"/>
</dbReference>
<feature type="region of interest" description="Disordered" evidence="3">
    <location>
        <begin position="37"/>
        <end position="84"/>
    </location>
</feature>